<reference evidence="9 10" key="1">
    <citation type="submission" date="2014-03" db="EMBL/GenBank/DDBJ databases">
        <title>The genome of Kluyveromyces dobzhanskii.</title>
        <authorList>
            <person name="Nystedt B."/>
            <person name="Astrom S."/>
        </authorList>
    </citation>
    <scope>NUCLEOTIDE SEQUENCE [LARGE SCALE GENOMIC DNA]</scope>
    <source>
        <strain evidence="9 10">CBS 2104</strain>
    </source>
</reference>
<sequence>MSSLTTAHATNAVNALLQSVLPGSASIKVDRKRFSRDKGSKAQLIDRNLKKRAEVQERDVYRIKKKEKKALRKKISGRKQAQEDVEQKAKLQVLRKHQENNTLTDHERNYLDKVIKRNVRNLKSWDYDDKEEIQDLQKQILANSSDARKVRKVKSRRQKKKQFKEALSQSVKDHRYQALTPGLAPVGASDEEDSEEEEDY</sequence>
<comment type="subcellular location">
    <subcellularLocation>
        <location evidence="2 7">Nucleus</location>
        <location evidence="2 7">Nucleolus</location>
    </subcellularLocation>
</comment>
<name>A0A0A8LBI2_9SACH</name>
<proteinExistence type="inferred from homology"/>
<dbReference type="Proteomes" id="UP000031516">
    <property type="component" value="Unassembled WGS sequence"/>
</dbReference>
<gene>
    <name evidence="7" type="primary">RRT14</name>
    <name evidence="9" type="ORF">KLDO_g3780</name>
</gene>
<dbReference type="OrthoDB" id="4069371at2759"/>
<evidence type="ECO:0000256" key="2">
    <source>
        <dbReference type="ARBA" id="ARBA00004604"/>
    </source>
</evidence>
<keyword evidence="10" id="KW-1185">Reference proteome</keyword>
<comment type="caution">
    <text evidence="9">The sequence shown here is derived from an EMBL/GenBank/DDBJ whole genome shotgun (WGS) entry which is preliminary data.</text>
</comment>
<evidence type="ECO:0000313" key="9">
    <source>
        <dbReference type="EMBL" id="CDO95545.1"/>
    </source>
</evidence>
<evidence type="ECO:0000256" key="8">
    <source>
        <dbReference type="SAM" id="MobiDB-lite"/>
    </source>
</evidence>
<organism evidence="9 10">
    <name type="scientific">Kluyveromyces dobzhanskii CBS 2104</name>
    <dbReference type="NCBI Taxonomy" id="1427455"/>
    <lineage>
        <taxon>Eukaryota</taxon>
        <taxon>Fungi</taxon>
        <taxon>Dikarya</taxon>
        <taxon>Ascomycota</taxon>
        <taxon>Saccharomycotina</taxon>
        <taxon>Saccharomycetes</taxon>
        <taxon>Saccharomycetales</taxon>
        <taxon>Saccharomycetaceae</taxon>
        <taxon>Kluyveromyces</taxon>
    </lineage>
</organism>
<evidence type="ECO:0000256" key="1">
    <source>
        <dbReference type="ARBA" id="ARBA00002711"/>
    </source>
</evidence>
<dbReference type="Pfam" id="PF17075">
    <property type="entry name" value="RRT14"/>
    <property type="match status" value="1"/>
</dbReference>
<feature type="compositionally biased region" description="Acidic residues" evidence="8">
    <location>
        <begin position="189"/>
        <end position="200"/>
    </location>
</feature>
<accession>A0A0A8LBI2</accession>
<keyword evidence="4 7" id="KW-0805">Transcription regulation</keyword>
<protein>
    <recommendedName>
        <fullName evidence="7">Regulator of rDNA transcription 14</fullName>
    </recommendedName>
</protein>
<keyword evidence="6 7" id="KW-0539">Nucleus</keyword>
<evidence type="ECO:0000256" key="3">
    <source>
        <dbReference type="ARBA" id="ARBA00007142"/>
    </source>
</evidence>
<evidence type="ECO:0000313" key="10">
    <source>
        <dbReference type="Proteomes" id="UP000031516"/>
    </source>
</evidence>
<evidence type="ECO:0000256" key="4">
    <source>
        <dbReference type="ARBA" id="ARBA00023015"/>
    </source>
</evidence>
<evidence type="ECO:0000256" key="6">
    <source>
        <dbReference type="ARBA" id="ARBA00023242"/>
    </source>
</evidence>
<keyword evidence="5 7" id="KW-0804">Transcription</keyword>
<dbReference type="GO" id="GO:0005730">
    <property type="term" value="C:nucleolus"/>
    <property type="evidence" value="ECO:0007669"/>
    <property type="project" value="UniProtKB-SubCell"/>
</dbReference>
<comment type="function">
    <text evidence="1 7">Involved in ribosome biogenesis, probably through modulation of rDNA transcription.</text>
</comment>
<feature type="region of interest" description="Disordered" evidence="8">
    <location>
        <begin position="147"/>
        <end position="200"/>
    </location>
</feature>
<feature type="compositionally biased region" description="Basic residues" evidence="8">
    <location>
        <begin position="149"/>
        <end position="162"/>
    </location>
</feature>
<evidence type="ECO:0000256" key="7">
    <source>
        <dbReference type="RuleBase" id="RU362137"/>
    </source>
</evidence>
<evidence type="ECO:0000256" key="5">
    <source>
        <dbReference type="ARBA" id="ARBA00023163"/>
    </source>
</evidence>
<comment type="similarity">
    <text evidence="3 7">Belongs to the RRT14 family.</text>
</comment>
<dbReference type="AlphaFoldDB" id="A0A0A8LBI2"/>
<dbReference type="EMBL" id="CCBQ010000045">
    <property type="protein sequence ID" value="CDO95545.1"/>
    <property type="molecule type" value="Genomic_DNA"/>
</dbReference>
<dbReference type="InterPro" id="IPR031404">
    <property type="entry name" value="Rrt14"/>
</dbReference>